<evidence type="ECO:0000256" key="2">
    <source>
        <dbReference type="ARBA" id="ARBA00009677"/>
    </source>
</evidence>
<dbReference type="GO" id="GO:0071978">
    <property type="term" value="P:bacterial-type flagellum-dependent swarming motility"/>
    <property type="evidence" value="ECO:0007669"/>
    <property type="project" value="TreeGrafter"/>
</dbReference>
<feature type="domain" description="Flagellar basal-body/hook protein C-terminal" evidence="6">
    <location>
        <begin position="223"/>
        <end position="265"/>
    </location>
</feature>
<keyword evidence="8" id="KW-0969">Cilium</keyword>
<dbReference type="eggNOG" id="COG4786">
    <property type="taxonomic scope" value="Bacteria"/>
</dbReference>
<dbReference type="PROSITE" id="PS00588">
    <property type="entry name" value="FLAGELLA_BB_ROD"/>
    <property type="match status" value="1"/>
</dbReference>
<dbReference type="Pfam" id="PF22692">
    <property type="entry name" value="LlgE_F_G_D1"/>
    <property type="match status" value="1"/>
</dbReference>
<dbReference type="OrthoDB" id="9804559at2"/>
<dbReference type="STRING" id="1121439.dsat_2332"/>
<keyword evidence="8" id="KW-0282">Flagellum</keyword>
<evidence type="ECO:0000256" key="1">
    <source>
        <dbReference type="ARBA" id="ARBA00004117"/>
    </source>
</evidence>
<dbReference type="InterPro" id="IPR037925">
    <property type="entry name" value="FlgE/F/G-like"/>
</dbReference>
<dbReference type="InterPro" id="IPR019776">
    <property type="entry name" value="Flagellar_basal_body_rod_CS"/>
</dbReference>
<evidence type="ECO:0000259" key="7">
    <source>
        <dbReference type="Pfam" id="PF22692"/>
    </source>
</evidence>
<proteinExistence type="inferred from homology"/>
<dbReference type="Pfam" id="PF00460">
    <property type="entry name" value="Flg_bb_rod"/>
    <property type="match status" value="1"/>
</dbReference>
<evidence type="ECO:0000313" key="8">
    <source>
        <dbReference type="EMBL" id="EPR34969.1"/>
    </source>
</evidence>
<dbReference type="NCBIfam" id="TIGR03506">
    <property type="entry name" value="FlgEFG_subfam"/>
    <property type="match status" value="1"/>
</dbReference>
<dbReference type="InterPro" id="IPR012836">
    <property type="entry name" value="FlgF"/>
</dbReference>
<keyword evidence="8" id="KW-0966">Cell projection</keyword>
<organism evidence="8 9">
    <name type="scientific">Alkalidesulfovibrio alkalitolerans DSM 16529</name>
    <dbReference type="NCBI Taxonomy" id="1121439"/>
    <lineage>
        <taxon>Bacteria</taxon>
        <taxon>Pseudomonadati</taxon>
        <taxon>Thermodesulfobacteriota</taxon>
        <taxon>Desulfovibrionia</taxon>
        <taxon>Desulfovibrionales</taxon>
        <taxon>Desulfovibrionaceae</taxon>
        <taxon>Alkalidesulfovibrio</taxon>
    </lineage>
</organism>
<comment type="subcellular location">
    <subcellularLocation>
        <location evidence="1 4">Bacterial flagellum basal body</location>
    </subcellularLocation>
</comment>
<evidence type="ECO:0000259" key="6">
    <source>
        <dbReference type="Pfam" id="PF06429"/>
    </source>
</evidence>
<dbReference type="InterPro" id="IPR020013">
    <property type="entry name" value="Flagellar_FlgE/F/G"/>
</dbReference>
<comment type="caution">
    <text evidence="8">The sequence shown here is derived from an EMBL/GenBank/DDBJ whole genome shotgun (WGS) entry which is preliminary data.</text>
</comment>
<dbReference type="SUPFAM" id="SSF117143">
    <property type="entry name" value="Flagellar hook protein flgE"/>
    <property type="match status" value="1"/>
</dbReference>
<dbReference type="InterPro" id="IPR001444">
    <property type="entry name" value="Flag_bb_rod_N"/>
</dbReference>
<dbReference type="NCBIfam" id="TIGR02490">
    <property type="entry name" value="flgF"/>
    <property type="match status" value="1"/>
</dbReference>
<dbReference type="RefSeq" id="WP_020886218.1">
    <property type="nucleotide sequence ID" value="NZ_ATHI01000005.1"/>
</dbReference>
<dbReference type="PANTHER" id="PTHR30435:SF19">
    <property type="entry name" value="FLAGELLAR BASAL-BODY ROD PROTEIN FLGG"/>
    <property type="match status" value="1"/>
</dbReference>
<gene>
    <name evidence="8" type="ORF">dsat_2332</name>
</gene>
<accession>S7UM16</accession>
<dbReference type="AlphaFoldDB" id="S7UM16"/>
<evidence type="ECO:0000259" key="5">
    <source>
        <dbReference type="Pfam" id="PF00460"/>
    </source>
</evidence>
<comment type="similarity">
    <text evidence="2 4">Belongs to the flagella basal body rod proteins family.</text>
</comment>
<dbReference type="PANTHER" id="PTHR30435">
    <property type="entry name" value="FLAGELLAR PROTEIN"/>
    <property type="match status" value="1"/>
</dbReference>
<name>S7UM16_9BACT</name>
<feature type="domain" description="Flagellar hook protein FlgE/F/G-like D1" evidence="7">
    <location>
        <begin position="99"/>
        <end position="164"/>
    </location>
</feature>
<protein>
    <submittedName>
        <fullName evidence="8">Flagellar basal-body rod protein FlgF</fullName>
    </submittedName>
</protein>
<keyword evidence="9" id="KW-1185">Reference proteome</keyword>
<dbReference type="Proteomes" id="UP000014975">
    <property type="component" value="Unassembled WGS sequence"/>
</dbReference>
<evidence type="ECO:0000256" key="3">
    <source>
        <dbReference type="ARBA" id="ARBA00023143"/>
    </source>
</evidence>
<dbReference type="GO" id="GO:0030694">
    <property type="term" value="C:bacterial-type flagellum basal body, rod"/>
    <property type="evidence" value="ECO:0007669"/>
    <property type="project" value="InterPro"/>
</dbReference>
<feature type="domain" description="Flagellar basal body rod protein N-terminal" evidence="5">
    <location>
        <begin position="16"/>
        <end position="35"/>
    </location>
</feature>
<evidence type="ECO:0000256" key="4">
    <source>
        <dbReference type="RuleBase" id="RU362116"/>
    </source>
</evidence>
<dbReference type="PATRIC" id="fig|1121439.3.peg.724"/>
<sequence length="271" mass="29398">MQDSMYSALFGALSNEHRLNVIANNLANVNTTGYKQDQVTFADTFLRFAHDYILDSKPFLRADPLWPEPSVMAKPRLADQYTDHTQGSLRVTGNPLDLALQGDGFFRVQNPQTGEMFLTRNGNFGLDADGQIVDGNGNLLMAGGGPVTVPLSATVLIDHAGNVRAGEQELGQIDVVTVPDPARLEKIGNNLFRAPEGEEEIEAGLAVAAEEAEQMIVRATVNQGYLEASNVEVVTEMVRMIAANRSFEAYSKIMQGTDTIDKRVIAVASKA</sequence>
<dbReference type="InterPro" id="IPR010930">
    <property type="entry name" value="Flg_bb/hook_C_dom"/>
</dbReference>
<reference evidence="8 9" key="1">
    <citation type="journal article" date="2013" name="Genome Announc.">
        <title>Draft genome sequences for three mercury-methylating, sulfate-reducing bacteria.</title>
        <authorList>
            <person name="Brown S.D."/>
            <person name="Hurt R.A.Jr."/>
            <person name="Gilmour C.C."/>
            <person name="Elias D.A."/>
        </authorList>
    </citation>
    <scope>NUCLEOTIDE SEQUENCE [LARGE SCALE GENOMIC DNA]</scope>
    <source>
        <strain evidence="8 9">DSM 16529</strain>
    </source>
</reference>
<dbReference type="InterPro" id="IPR053967">
    <property type="entry name" value="LlgE_F_G-like_D1"/>
</dbReference>
<dbReference type="EMBL" id="ATHI01000005">
    <property type="protein sequence ID" value="EPR34969.1"/>
    <property type="molecule type" value="Genomic_DNA"/>
</dbReference>
<evidence type="ECO:0000313" key="9">
    <source>
        <dbReference type="Proteomes" id="UP000014975"/>
    </source>
</evidence>
<dbReference type="Pfam" id="PF06429">
    <property type="entry name" value="Flg_bbr_C"/>
    <property type="match status" value="1"/>
</dbReference>
<keyword evidence="3 4" id="KW-0975">Bacterial flagellum</keyword>